<feature type="compositionally biased region" description="Basic and acidic residues" evidence="1">
    <location>
        <begin position="278"/>
        <end position="287"/>
    </location>
</feature>
<sequence length="766" mass="85792">MDVIAKAVVALRAFSPDDLNALVALDEEMTADLCGSSVEPYGRELLAKRLDPERQAFKSWECAVAEDVESRSAIGFVIFVHHRCGCARTGGGRRRAKADYLDLFFVAVQKRYRTRGIGTRLIQHVVDACNERDRAIAEPDIKDIGEIVCSYLQGTFEMKATSTIDAAVVDDATVNDLLSMSNELLSDICHKVLRRDTLRYASIASGSTPRSELTRAPSMAAALSSTPSQDQTGAPAQPDTVTDDTLLAATNPDPDDEEEYEFRVTDESDAEGEWGDLEEGKRDDNESLKAVPSGIRPLPVSLQSELGTLTRQRNADEMGTFQACRTAHCQGDIVWPDRRSQQSQWNGLMRQVSDGLFHMAARVGGGDLPIQVMTDRVRVIIAPDGAVLIQMPIGDKRPSAARFSLNCRQGAARLLIAPCMSRTPDRRQWPTTTELATWRTSPSSRTFVKVDLTAFATCKSLLVTVVNVSAEVTCLSMLRAQMLHNDDDGLRGVLGAPQTLKRHLHDRIEEIKADPQRWTEFLTRLAKIRRERIQRNKGLQEMPFTSAQRRETIQKTWMAMLATAMSAEAFIDCGRRHLRHRVLSFDSSSACSDELHTPRLRLLSFSRRLRNGADADDTTKYIRRISRSSISVDLGKLRIDNDDNDALPNRASLPPIPPKSARAFHRRRHTKVFNAMTVHEFIRNGRQWAIAPGSSRARLQTSRELDAQMEIQRQQAMAAFDVGHRARVDEYNRHKQLVQLLVTGQQEFARLRSRPWSPVALNDRSQ</sequence>
<reference evidence="3 4" key="1">
    <citation type="submission" date="2018-03" db="EMBL/GenBank/DDBJ databases">
        <authorList>
            <person name="Fogelqvist J."/>
        </authorList>
    </citation>
    <scope>NUCLEOTIDE SEQUENCE [LARGE SCALE GENOMIC DNA]</scope>
</reference>
<dbReference type="Pfam" id="PF00583">
    <property type="entry name" value="Acetyltransf_1"/>
    <property type="match status" value="1"/>
</dbReference>
<name>A0A3P3Y1M4_PLABS</name>
<protein>
    <recommendedName>
        <fullName evidence="2">N-acetyltransferase domain-containing protein</fullName>
    </recommendedName>
</protein>
<organism evidence="3 4">
    <name type="scientific">Plasmodiophora brassicae</name>
    <name type="common">Clubroot disease agent</name>
    <dbReference type="NCBI Taxonomy" id="37360"/>
    <lineage>
        <taxon>Eukaryota</taxon>
        <taxon>Sar</taxon>
        <taxon>Rhizaria</taxon>
        <taxon>Endomyxa</taxon>
        <taxon>Phytomyxea</taxon>
        <taxon>Plasmodiophorida</taxon>
        <taxon>Plasmodiophoridae</taxon>
        <taxon>Plasmodiophora</taxon>
    </lineage>
</organism>
<dbReference type="SUPFAM" id="SSF55729">
    <property type="entry name" value="Acyl-CoA N-acyltransferases (Nat)"/>
    <property type="match status" value="1"/>
</dbReference>
<feature type="domain" description="N-acetyltransferase" evidence="2">
    <location>
        <begin position="9"/>
        <end position="163"/>
    </location>
</feature>
<dbReference type="AlphaFoldDB" id="A0A3P3Y1M4"/>
<dbReference type="Proteomes" id="UP000290189">
    <property type="component" value="Unassembled WGS sequence"/>
</dbReference>
<feature type="compositionally biased region" description="Acidic residues" evidence="1">
    <location>
        <begin position="267"/>
        <end position="277"/>
    </location>
</feature>
<proteinExistence type="predicted"/>
<dbReference type="EMBL" id="OVEO01000002">
    <property type="protein sequence ID" value="SPQ94079.1"/>
    <property type="molecule type" value="Genomic_DNA"/>
</dbReference>
<accession>A0A3P3Y1M4</accession>
<dbReference type="Gene3D" id="3.40.630.30">
    <property type="match status" value="1"/>
</dbReference>
<evidence type="ECO:0000259" key="2">
    <source>
        <dbReference type="PROSITE" id="PS51186"/>
    </source>
</evidence>
<feature type="region of interest" description="Disordered" evidence="1">
    <location>
        <begin position="206"/>
        <end position="293"/>
    </location>
</feature>
<feature type="compositionally biased region" description="Low complexity" evidence="1">
    <location>
        <begin position="239"/>
        <end position="250"/>
    </location>
</feature>
<dbReference type="GO" id="GO:0016747">
    <property type="term" value="F:acyltransferase activity, transferring groups other than amino-acyl groups"/>
    <property type="evidence" value="ECO:0007669"/>
    <property type="project" value="InterPro"/>
</dbReference>
<dbReference type="InterPro" id="IPR016181">
    <property type="entry name" value="Acyl_CoA_acyltransferase"/>
</dbReference>
<geneLocation type="mitochondrion" evidence="3"/>
<dbReference type="CDD" id="cd04301">
    <property type="entry name" value="NAT_SF"/>
    <property type="match status" value="1"/>
</dbReference>
<evidence type="ECO:0000256" key="1">
    <source>
        <dbReference type="SAM" id="MobiDB-lite"/>
    </source>
</evidence>
<evidence type="ECO:0000313" key="3">
    <source>
        <dbReference type="EMBL" id="SPQ94079.1"/>
    </source>
</evidence>
<gene>
    <name evidence="3" type="ORF">PLBR_LOCUS1294</name>
</gene>
<evidence type="ECO:0000313" key="4">
    <source>
        <dbReference type="Proteomes" id="UP000290189"/>
    </source>
</evidence>
<feature type="compositionally biased region" description="Polar residues" evidence="1">
    <location>
        <begin position="223"/>
        <end position="234"/>
    </location>
</feature>
<dbReference type="PROSITE" id="PS51186">
    <property type="entry name" value="GNAT"/>
    <property type="match status" value="1"/>
</dbReference>
<dbReference type="InterPro" id="IPR000182">
    <property type="entry name" value="GNAT_dom"/>
</dbReference>
<keyword evidence="3" id="KW-0496">Mitochondrion</keyword>